<evidence type="ECO:0000256" key="3">
    <source>
        <dbReference type="ARBA" id="ARBA00022840"/>
    </source>
</evidence>
<reference evidence="5" key="1">
    <citation type="submission" date="2013-11" db="EMBL/GenBank/DDBJ databases">
        <title>Comparative genomics of Ignicoccus.</title>
        <authorList>
            <person name="Podar M."/>
        </authorList>
    </citation>
    <scope>NUCLEOTIDE SEQUENCE</scope>
    <source>
        <strain evidence="5">DSM 13166</strain>
    </source>
</reference>
<proteinExistence type="predicted"/>
<dbReference type="Gene3D" id="3.40.50.300">
    <property type="entry name" value="P-loop containing nucleotide triphosphate hydrolases"/>
    <property type="match status" value="1"/>
</dbReference>
<keyword evidence="1" id="KW-0813">Transport</keyword>
<dbReference type="PROSITE" id="PS00211">
    <property type="entry name" value="ABC_TRANSPORTER_1"/>
    <property type="match status" value="1"/>
</dbReference>
<dbReference type="InterPro" id="IPR003439">
    <property type="entry name" value="ABC_transporter-like_ATP-bd"/>
</dbReference>
<dbReference type="Pfam" id="PF00005">
    <property type="entry name" value="ABC_tran"/>
    <property type="match status" value="1"/>
</dbReference>
<dbReference type="InterPro" id="IPR017871">
    <property type="entry name" value="ABC_transporter-like_CS"/>
</dbReference>
<dbReference type="InterPro" id="IPR050153">
    <property type="entry name" value="Metal_Ion_Import_ABC"/>
</dbReference>
<evidence type="ECO:0000259" key="4">
    <source>
        <dbReference type="PROSITE" id="PS50893"/>
    </source>
</evidence>
<dbReference type="GO" id="GO:0005524">
    <property type="term" value="F:ATP binding"/>
    <property type="evidence" value="ECO:0007669"/>
    <property type="project" value="UniProtKB-KW"/>
</dbReference>
<dbReference type="PANTHER" id="PTHR42734">
    <property type="entry name" value="METAL TRANSPORT SYSTEM ATP-BINDING PROTEIN TM_0124-RELATED"/>
    <property type="match status" value="1"/>
</dbReference>
<evidence type="ECO:0000313" key="5">
    <source>
        <dbReference type="EMBL" id="UXD21376.1"/>
    </source>
</evidence>
<dbReference type="Proteomes" id="UP001063698">
    <property type="component" value="Chromosome"/>
</dbReference>
<dbReference type="KEGG" id="ipc:IPA_03595"/>
<dbReference type="PROSITE" id="PS50893">
    <property type="entry name" value="ABC_TRANSPORTER_2"/>
    <property type="match status" value="1"/>
</dbReference>
<name>A0A977PJ82_9CREN</name>
<keyword evidence="3 5" id="KW-0067">ATP-binding</keyword>
<dbReference type="EMBL" id="CP006868">
    <property type="protein sequence ID" value="UXD21376.1"/>
    <property type="molecule type" value="Genomic_DNA"/>
</dbReference>
<gene>
    <name evidence="5" type="ORF">IPA_03595</name>
</gene>
<dbReference type="SMART" id="SM00382">
    <property type="entry name" value="AAA"/>
    <property type="match status" value="1"/>
</dbReference>
<organism evidence="5 6">
    <name type="scientific">Ignicoccus pacificus DSM 13166</name>
    <dbReference type="NCBI Taxonomy" id="940294"/>
    <lineage>
        <taxon>Archaea</taxon>
        <taxon>Thermoproteota</taxon>
        <taxon>Thermoprotei</taxon>
        <taxon>Desulfurococcales</taxon>
        <taxon>Desulfurococcaceae</taxon>
        <taxon>Ignicoccus</taxon>
    </lineage>
</organism>
<accession>A0A977PJ82</accession>
<dbReference type="InterPro" id="IPR003593">
    <property type="entry name" value="AAA+_ATPase"/>
</dbReference>
<evidence type="ECO:0000313" key="6">
    <source>
        <dbReference type="Proteomes" id="UP001063698"/>
    </source>
</evidence>
<keyword evidence="6" id="KW-1185">Reference proteome</keyword>
<evidence type="ECO:0000256" key="2">
    <source>
        <dbReference type="ARBA" id="ARBA00022741"/>
    </source>
</evidence>
<dbReference type="FunFam" id="3.40.50.300:FF:000134">
    <property type="entry name" value="Iron-enterobactin ABC transporter ATP-binding protein"/>
    <property type="match status" value="1"/>
</dbReference>
<feature type="domain" description="ABC transporter" evidence="4">
    <location>
        <begin position="7"/>
        <end position="241"/>
    </location>
</feature>
<dbReference type="GO" id="GO:0016887">
    <property type="term" value="F:ATP hydrolysis activity"/>
    <property type="evidence" value="ECO:0007669"/>
    <property type="project" value="InterPro"/>
</dbReference>
<dbReference type="InterPro" id="IPR027417">
    <property type="entry name" value="P-loop_NTPase"/>
</dbReference>
<protein>
    <submittedName>
        <fullName evidence="5">ABC transporter ATP-binding protein</fullName>
    </submittedName>
</protein>
<sequence>MISTNVAELKDVWVRFRNEYALQGINLEIPSQDYMAILGPNGAGKSTLLKVILGVVKPEKGEVRVFGEDPFKNRKVVVENIGYVPQKENVNDKVPLRAIDVVLMGISTKKFLFNRNKAMEKALKALEYVNLRDVAYKLFRELSGGQKQRVLIARAIVSDPKLLLLDEPFSALDAYSSRVVASLLRKLNQEGKTIVVVTHDLAPILDSIKRVALLNKKLIAVGKPKEVLTTENLMKAYGIHVKVISYDGICYPLLGDQHEH</sequence>
<keyword evidence="2" id="KW-0547">Nucleotide-binding</keyword>
<dbReference type="AlphaFoldDB" id="A0A977PJ82"/>
<dbReference type="CDD" id="cd03235">
    <property type="entry name" value="ABC_Metallic_Cations"/>
    <property type="match status" value="1"/>
</dbReference>
<dbReference type="SUPFAM" id="SSF52540">
    <property type="entry name" value="P-loop containing nucleoside triphosphate hydrolases"/>
    <property type="match status" value="1"/>
</dbReference>
<evidence type="ECO:0000256" key="1">
    <source>
        <dbReference type="ARBA" id="ARBA00022448"/>
    </source>
</evidence>